<dbReference type="Proteomes" id="UP000076420">
    <property type="component" value="Unassembled WGS sequence"/>
</dbReference>
<evidence type="ECO:0000256" key="3">
    <source>
        <dbReference type="ARBA" id="ARBA00022692"/>
    </source>
</evidence>
<evidence type="ECO:0000256" key="6">
    <source>
        <dbReference type="ARBA" id="ARBA00023136"/>
    </source>
</evidence>
<evidence type="ECO:0000256" key="4">
    <source>
        <dbReference type="ARBA" id="ARBA00022729"/>
    </source>
</evidence>
<evidence type="ECO:0000256" key="5">
    <source>
        <dbReference type="ARBA" id="ARBA00022989"/>
    </source>
</evidence>
<evidence type="ECO:0000256" key="7">
    <source>
        <dbReference type="ARBA" id="ARBA00037847"/>
    </source>
</evidence>
<dbReference type="RefSeq" id="XP_013084350.2">
    <property type="nucleotide sequence ID" value="XM_013228896.2"/>
</dbReference>
<evidence type="ECO:0000256" key="9">
    <source>
        <dbReference type="SAM" id="Phobius"/>
    </source>
</evidence>
<feature type="chain" id="PRO_5012474442" description="GOLD domain-containing protein" evidence="10">
    <location>
        <begin position="22"/>
        <end position="219"/>
    </location>
</feature>
<evidence type="ECO:0000313" key="12">
    <source>
        <dbReference type="EnsemblMetazoa" id="BGLB039126-PA"/>
    </source>
</evidence>
<keyword evidence="6 9" id="KW-0472">Membrane</keyword>
<feature type="domain" description="GOLD" evidence="11">
    <location>
        <begin position="37"/>
        <end position="118"/>
    </location>
</feature>
<keyword evidence="5 9" id="KW-1133">Transmembrane helix</keyword>
<dbReference type="SMART" id="SM01190">
    <property type="entry name" value="EMP24_GP25L"/>
    <property type="match status" value="1"/>
</dbReference>
<dbReference type="InterPro" id="IPR009038">
    <property type="entry name" value="GOLD_dom"/>
</dbReference>
<evidence type="ECO:0000259" key="11">
    <source>
        <dbReference type="PROSITE" id="PS50866"/>
    </source>
</evidence>
<keyword evidence="3 8" id="KW-0812">Transmembrane</keyword>
<evidence type="ECO:0000256" key="8">
    <source>
        <dbReference type="RuleBase" id="RU003827"/>
    </source>
</evidence>
<evidence type="ECO:0000256" key="1">
    <source>
        <dbReference type="ARBA" id="ARBA00004479"/>
    </source>
</evidence>
<dbReference type="STRING" id="6526.A0A2C9M6I6"/>
<evidence type="ECO:0000313" key="13">
    <source>
        <dbReference type="Proteomes" id="UP000076420"/>
    </source>
</evidence>
<dbReference type="KEGG" id="bgt:106069275"/>
<dbReference type="PROSITE" id="PS50866">
    <property type="entry name" value="GOLD"/>
    <property type="match status" value="1"/>
</dbReference>
<dbReference type="Pfam" id="PF01105">
    <property type="entry name" value="EMP24_GP25L"/>
    <property type="match status" value="1"/>
</dbReference>
<protein>
    <recommendedName>
        <fullName evidence="11">GOLD domain-containing protein</fullName>
    </recommendedName>
</protein>
<name>A0A2C9M6I6_BIOGL</name>
<reference evidence="12" key="1">
    <citation type="submission" date="2020-05" db="UniProtKB">
        <authorList>
            <consortium name="EnsemblMetazoa"/>
        </authorList>
    </citation>
    <scope>IDENTIFICATION</scope>
    <source>
        <strain evidence="12">BB02</strain>
    </source>
</reference>
<dbReference type="PANTHER" id="PTHR22811">
    <property type="entry name" value="TRANSMEMBRANE EMP24 DOMAIN-CONTAINING PROTEIN"/>
    <property type="match status" value="1"/>
</dbReference>
<organism evidence="12 13">
    <name type="scientific">Biomphalaria glabrata</name>
    <name type="common">Bloodfluke planorb</name>
    <name type="synonym">Freshwater snail</name>
    <dbReference type="NCBI Taxonomy" id="6526"/>
    <lineage>
        <taxon>Eukaryota</taxon>
        <taxon>Metazoa</taxon>
        <taxon>Spiralia</taxon>
        <taxon>Lophotrochozoa</taxon>
        <taxon>Mollusca</taxon>
        <taxon>Gastropoda</taxon>
        <taxon>Heterobranchia</taxon>
        <taxon>Euthyneura</taxon>
        <taxon>Panpulmonata</taxon>
        <taxon>Hygrophila</taxon>
        <taxon>Lymnaeoidea</taxon>
        <taxon>Planorbidae</taxon>
        <taxon>Biomphalaria</taxon>
    </lineage>
</organism>
<dbReference type="VEuPathDB" id="VectorBase:BGLB039126"/>
<dbReference type="AlphaFoldDB" id="A0A2C9M6I6"/>
<dbReference type="GO" id="GO:0016020">
    <property type="term" value="C:membrane"/>
    <property type="evidence" value="ECO:0007669"/>
    <property type="project" value="UniProtKB-SubCell"/>
</dbReference>
<dbReference type="InterPro" id="IPR036598">
    <property type="entry name" value="GOLD_dom_sf"/>
</dbReference>
<dbReference type="OrthoDB" id="62956at2759"/>
<comment type="similarity">
    <text evidence="2 8">Belongs to the EMP24/GP25L family.</text>
</comment>
<feature type="transmembrane region" description="Helical" evidence="9">
    <location>
        <begin position="179"/>
        <end position="201"/>
    </location>
</feature>
<feature type="signal peptide" evidence="10">
    <location>
        <begin position="1"/>
        <end position="21"/>
    </location>
</feature>
<comment type="subcellular location">
    <subcellularLocation>
        <location evidence="7">Endomembrane system</location>
        <topology evidence="7">Single-pass membrane protein</topology>
    </subcellularLocation>
    <subcellularLocation>
        <location evidence="1 8">Membrane</location>
        <topology evidence="1 8">Single-pass type I membrane protein</topology>
    </subcellularLocation>
</comment>
<proteinExistence type="inferred from homology"/>
<keyword evidence="4 10" id="KW-0732">Signal</keyword>
<evidence type="ECO:0000256" key="2">
    <source>
        <dbReference type="ARBA" id="ARBA00007104"/>
    </source>
</evidence>
<dbReference type="SUPFAM" id="SSF101576">
    <property type="entry name" value="Supernatant protein factor (SPF), C-terminal domain"/>
    <property type="match status" value="1"/>
</dbReference>
<accession>A0A2C9M6I6</accession>
<gene>
    <name evidence="12" type="primary">106069275</name>
</gene>
<dbReference type="InterPro" id="IPR015720">
    <property type="entry name" value="Emp24-like"/>
</dbReference>
<dbReference type="EnsemblMetazoa" id="BGLB039126-RA">
    <property type="protein sequence ID" value="BGLB039126-PA"/>
    <property type="gene ID" value="BGLB039126"/>
</dbReference>
<sequence length="219" mass="24996">MVKMFFNWLIVCACCLTHVAAYITREAFVIIVPNKQKSCFSKSFSKSIKVIFEFRVTEGGNQDIDARIVSPNGLVIFKDLKSKGNEVSFNAQNGDFKFCFSNEFSQVTSKRVAFNIRPYDEASLSEESGGNKFPKAKSALEAFCDNIHFLMTTVMDFQMKYMVRESMGRYVAENLNRRVMWWSMGLSAVIVVTGFGQVFIFKKFFTERRSSTKPQALTT</sequence>
<dbReference type="GO" id="GO:0012505">
    <property type="term" value="C:endomembrane system"/>
    <property type="evidence" value="ECO:0007669"/>
    <property type="project" value="UniProtKB-SubCell"/>
</dbReference>
<dbReference type="VEuPathDB" id="VectorBase:BGLAX_046912"/>
<evidence type="ECO:0000256" key="10">
    <source>
        <dbReference type="SAM" id="SignalP"/>
    </source>
</evidence>